<evidence type="ECO:0000259" key="3">
    <source>
        <dbReference type="Pfam" id="PF13193"/>
    </source>
</evidence>
<name>A0ABX2N0J4_9SPHN</name>
<feature type="region of interest" description="Disordered" evidence="2">
    <location>
        <begin position="104"/>
        <end position="129"/>
    </location>
</feature>
<reference evidence="4 5" key="1">
    <citation type="submission" date="2020-06" db="EMBL/GenBank/DDBJ databases">
        <authorList>
            <person name="Kim S.-J."/>
            <person name="Park S.-J."/>
        </authorList>
    </citation>
    <scope>NUCLEOTIDE SEQUENCE [LARGE SCALE GENOMIC DNA]</scope>
    <source>
        <strain evidence="4 5">SW-151</strain>
    </source>
</reference>
<dbReference type="InterPro" id="IPR045851">
    <property type="entry name" value="AMP-bd_C_sf"/>
</dbReference>
<dbReference type="RefSeq" id="WP_176278803.1">
    <property type="nucleotide sequence ID" value="NZ_JABWMH010000002.1"/>
</dbReference>
<keyword evidence="5" id="KW-1185">Reference proteome</keyword>
<keyword evidence="1" id="KW-0436">Ligase</keyword>
<dbReference type="Proteomes" id="UP000652427">
    <property type="component" value="Unassembled WGS sequence"/>
</dbReference>
<feature type="compositionally biased region" description="Basic and acidic residues" evidence="2">
    <location>
        <begin position="110"/>
        <end position="129"/>
    </location>
</feature>
<sequence>MSEDGPAAVNGRLKDMIIAGGFNIYPADVERAMLGHPAVREAAVIGVPEDYRDETARMIVSLRRGEQLDLKHLKEFLSGRLSPMEIPTILSIATEIPRNEKMKISRQGLRKREGLAPRGTGRSDRAAELRRHPAPFITEPRLDQVAFLGHRQRRVLDHVFLSADHLLASQFN</sequence>
<dbReference type="PANTHER" id="PTHR43352">
    <property type="entry name" value="ACETYL-COA SYNTHETASE"/>
    <property type="match status" value="1"/>
</dbReference>
<organism evidence="4 5">
    <name type="scientific">Parasphingorhabdus flavimaris</name>
    <dbReference type="NCBI Taxonomy" id="266812"/>
    <lineage>
        <taxon>Bacteria</taxon>
        <taxon>Pseudomonadati</taxon>
        <taxon>Pseudomonadota</taxon>
        <taxon>Alphaproteobacteria</taxon>
        <taxon>Sphingomonadales</taxon>
        <taxon>Sphingomonadaceae</taxon>
        <taxon>Parasphingorhabdus</taxon>
    </lineage>
</organism>
<evidence type="ECO:0000313" key="4">
    <source>
        <dbReference type="EMBL" id="NVD27233.1"/>
    </source>
</evidence>
<evidence type="ECO:0000256" key="1">
    <source>
        <dbReference type="ARBA" id="ARBA00022598"/>
    </source>
</evidence>
<dbReference type="Gene3D" id="3.30.300.30">
    <property type="match status" value="1"/>
</dbReference>
<dbReference type="EMBL" id="JABWMH010000002">
    <property type="protein sequence ID" value="NVD27233.1"/>
    <property type="molecule type" value="Genomic_DNA"/>
</dbReference>
<proteinExistence type="predicted"/>
<gene>
    <name evidence="4" type="ORF">HUO14_04835</name>
</gene>
<evidence type="ECO:0000313" key="5">
    <source>
        <dbReference type="Proteomes" id="UP000652427"/>
    </source>
</evidence>
<evidence type="ECO:0000256" key="2">
    <source>
        <dbReference type="SAM" id="MobiDB-lite"/>
    </source>
</evidence>
<dbReference type="SUPFAM" id="SSF56801">
    <property type="entry name" value="Acetyl-CoA synthetase-like"/>
    <property type="match status" value="1"/>
</dbReference>
<dbReference type="PANTHER" id="PTHR43352:SF1">
    <property type="entry name" value="ANTHRANILATE--COA LIGASE"/>
    <property type="match status" value="1"/>
</dbReference>
<dbReference type="InterPro" id="IPR025110">
    <property type="entry name" value="AMP-bd_C"/>
</dbReference>
<comment type="caution">
    <text evidence="4">The sequence shown here is derived from an EMBL/GenBank/DDBJ whole genome shotgun (WGS) entry which is preliminary data.</text>
</comment>
<accession>A0ABX2N0J4</accession>
<feature type="domain" description="AMP-binding enzyme C-terminal" evidence="3">
    <location>
        <begin position="29"/>
        <end position="101"/>
    </location>
</feature>
<dbReference type="Pfam" id="PF13193">
    <property type="entry name" value="AMP-binding_C"/>
    <property type="match status" value="1"/>
</dbReference>
<protein>
    <recommendedName>
        <fullName evidence="3">AMP-binding enzyme C-terminal domain-containing protein</fullName>
    </recommendedName>
</protein>